<protein>
    <submittedName>
        <fullName evidence="1">Uncharacterized protein</fullName>
    </submittedName>
</protein>
<dbReference type="Proteomes" id="UP001057452">
    <property type="component" value="Chromosome 20"/>
</dbReference>
<dbReference type="EMBL" id="CM043804">
    <property type="protein sequence ID" value="KAI4806319.1"/>
    <property type="molecule type" value="Genomic_DNA"/>
</dbReference>
<evidence type="ECO:0000313" key="1">
    <source>
        <dbReference type="EMBL" id="KAI4806319.1"/>
    </source>
</evidence>
<keyword evidence="2" id="KW-1185">Reference proteome</keyword>
<proteinExistence type="predicted"/>
<gene>
    <name evidence="1" type="ORF">KUCAC02_017148</name>
</gene>
<organism evidence="1 2">
    <name type="scientific">Chaenocephalus aceratus</name>
    <name type="common">Blackfin icefish</name>
    <name type="synonym">Chaenichthys aceratus</name>
    <dbReference type="NCBI Taxonomy" id="36190"/>
    <lineage>
        <taxon>Eukaryota</taxon>
        <taxon>Metazoa</taxon>
        <taxon>Chordata</taxon>
        <taxon>Craniata</taxon>
        <taxon>Vertebrata</taxon>
        <taxon>Euteleostomi</taxon>
        <taxon>Actinopterygii</taxon>
        <taxon>Neopterygii</taxon>
        <taxon>Teleostei</taxon>
        <taxon>Neoteleostei</taxon>
        <taxon>Acanthomorphata</taxon>
        <taxon>Eupercaria</taxon>
        <taxon>Perciformes</taxon>
        <taxon>Notothenioidei</taxon>
        <taxon>Channichthyidae</taxon>
        <taxon>Chaenocephalus</taxon>
    </lineage>
</organism>
<reference evidence="1" key="1">
    <citation type="submission" date="2022-05" db="EMBL/GenBank/DDBJ databases">
        <title>Chromosome-level genome of Chaenocephalus aceratus.</title>
        <authorList>
            <person name="Park H."/>
        </authorList>
    </citation>
    <scope>NUCLEOTIDE SEQUENCE</scope>
    <source>
        <strain evidence="1">KU_202001</strain>
    </source>
</reference>
<sequence length="89" mass="10063">MLEYYQMLGVQKNASQDDIKKAYRKSALKWHPDKNPDNKDEAEKRFKEISEAYEVLSDEDKRNTYDRYGKEGLSAGGRGGGRGEGGEAS</sequence>
<name>A0ACB9W1S2_CHAAC</name>
<accession>A0ACB9W1S2</accession>
<comment type="caution">
    <text evidence="1">The sequence shown here is derived from an EMBL/GenBank/DDBJ whole genome shotgun (WGS) entry which is preliminary data.</text>
</comment>
<evidence type="ECO:0000313" key="2">
    <source>
        <dbReference type="Proteomes" id="UP001057452"/>
    </source>
</evidence>